<name>W9CQM7_SCLBF</name>
<evidence type="ECO:0000256" key="1">
    <source>
        <dbReference type="SAM" id="MobiDB-lite"/>
    </source>
</evidence>
<reference evidence="2 3" key="1">
    <citation type="journal article" date="2014" name="Genome Announc.">
        <title>Draft genome sequence of Sclerotinia borealis, a psychrophilic plant pathogenic fungus.</title>
        <authorList>
            <person name="Mardanov A.V."/>
            <person name="Beletsky A.V."/>
            <person name="Kadnikov V.V."/>
            <person name="Ignatov A.N."/>
            <person name="Ravin N.V."/>
        </authorList>
    </citation>
    <scope>NUCLEOTIDE SEQUENCE [LARGE SCALE GENOMIC DNA]</scope>
    <source>
        <strain evidence="3">F-4157</strain>
    </source>
</reference>
<protein>
    <submittedName>
        <fullName evidence="2">Uncharacterized protein</fullName>
    </submittedName>
</protein>
<dbReference type="HOGENOM" id="CLU_1797589_0_0_1"/>
<comment type="caution">
    <text evidence="2">The sequence shown here is derived from an EMBL/GenBank/DDBJ whole genome shotgun (WGS) entry which is preliminary data.</text>
</comment>
<feature type="region of interest" description="Disordered" evidence="1">
    <location>
        <begin position="81"/>
        <end position="105"/>
    </location>
</feature>
<accession>W9CQM7</accession>
<evidence type="ECO:0000313" key="2">
    <source>
        <dbReference type="EMBL" id="ESZ96909.1"/>
    </source>
</evidence>
<dbReference type="OrthoDB" id="5378633at2759"/>
<organism evidence="2 3">
    <name type="scientific">Sclerotinia borealis (strain F-4128)</name>
    <dbReference type="NCBI Taxonomy" id="1432307"/>
    <lineage>
        <taxon>Eukaryota</taxon>
        <taxon>Fungi</taxon>
        <taxon>Dikarya</taxon>
        <taxon>Ascomycota</taxon>
        <taxon>Pezizomycotina</taxon>
        <taxon>Leotiomycetes</taxon>
        <taxon>Helotiales</taxon>
        <taxon>Sclerotiniaceae</taxon>
        <taxon>Sclerotinia</taxon>
    </lineage>
</organism>
<dbReference type="AlphaFoldDB" id="W9CQM7"/>
<gene>
    <name evidence="2" type="ORF">SBOR_2703</name>
</gene>
<keyword evidence="3" id="KW-1185">Reference proteome</keyword>
<dbReference type="Proteomes" id="UP000019487">
    <property type="component" value="Unassembled WGS sequence"/>
</dbReference>
<proteinExistence type="predicted"/>
<sequence>MSNNRTQRHRDMHLTHISGFSTANEWLIEEGSAILGACVPTFRPILKAYFRLPKSINDWFSSVPGSSTSATASKFSNGHIRNRLQLSQSKDEQGPSFQLKKLSPAYIQRGKERRNRIRDHDEDSDDILLVDNRIWVTRHVTTSG</sequence>
<evidence type="ECO:0000313" key="3">
    <source>
        <dbReference type="Proteomes" id="UP000019487"/>
    </source>
</evidence>
<dbReference type="EMBL" id="AYSA01000116">
    <property type="protein sequence ID" value="ESZ96909.1"/>
    <property type="molecule type" value="Genomic_DNA"/>
</dbReference>